<keyword evidence="4" id="KW-1185">Reference proteome</keyword>
<sequence length="358" mass="42347">MNDSYDQQDDYYKLIIYHDPTKPVITISVIILILTFLYIVHKLDKRSFKIKKLILHDTQFKQIVMNIFKQKQNVLNQNLNSIQLPFKLILKKLSTVAELAPENYQHTIILLPPLLQTHLSVEIQNTCQLLFNENFRIIVVIQPGLLNELNSNQILDHDFLQLQELLDAIQSYPNSYLLGFESGAIKIFEVIQRKDININKCCIINCPFDWLSFIPSNIDEVWNLNTGKQLKEYYLRNQKYFQKFPIELEKLDKFLDQPSFTGFDDCFWCSKYEMNNLEELYQHLIDPQQFDNVLYPTLIINAYNSPITSSYINKLDIYANDNVNYILTNNGQQNAINTYNEDLFIILVQQWFNFIEQE</sequence>
<evidence type="ECO:0000256" key="2">
    <source>
        <dbReference type="SAM" id="Phobius"/>
    </source>
</evidence>
<accession>A0A9P8LUZ4</accession>
<dbReference type="GO" id="GO:0034338">
    <property type="term" value="F:short-chain carboxylesterase activity"/>
    <property type="evidence" value="ECO:0007669"/>
    <property type="project" value="TreeGrafter"/>
</dbReference>
<evidence type="ECO:0000256" key="1">
    <source>
        <dbReference type="ARBA" id="ARBA00010884"/>
    </source>
</evidence>
<dbReference type="RefSeq" id="XP_067765316.1">
    <property type="nucleotide sequence ID" value="XM_067908342.1"/>
</dbReference>
<comment type="caution">
    <text evidence="3">The sequence shown here is derived from an EMBL/GenBank/DDBJ whole genome shotgun (WGS) entry which is preliminary data.</text>
</comment>
<dbReference type="InterPro" id="IPR050960">
    <property type="entry name" value="AB_hydrolase_4_sf"/>
</dbReference>
<evidence type="ECO:0000313" key="4">
    <source>
        <dbReference type="Proteomes" id="UP000018208"/>
    </source>
</evidence>
<dbReference type="InterPro" id="IPR029058">
    <property type="entry name" value="AB_hydrolase_fold"/>
</dbReference>
<dbReference type="AlphaFoldDB" id="A0A9P8LUZ4"/>
<dbReference type="Proteomes" id="UP000018208">
    <property type="component" value="Unassembled WGS sequence"/>
</dbReference>
<dbReference type="PANTHER" id="PTHR10794">
    <property type="entry name" value="ABHYDROLASE DOMAIN-CONTAINING PROTEIN"/>
    <property type="match status" value="1"/>
</dbReference>
<protein>
    <recommendedName>
        <fullName evidence="5">Alpha/beta hydrolase family protein</fullName>
    </recommendedName>
</protein>
<keyword evidence="2" id="KW-0812">Transmembrane</keyword>
<proteinExistence type="inferred from homology"/>
<name>A0A9P8LUZ4_9EUKA</name>
<dbReference type="SUPFAM" id="SSF53474">
    <property type="entry name" value="alpha/beta-Hydrolases"/>
    <property type="match status" value="1"/>
</dbReference>
<keyword evidence="2" id="KW-1133">Transmembrane helix</keyword>
<feature type="transmembrane region" description="Helical" evidence="2">
    <location>
        <begin position="20"/>
        <end position="40"/>
    </location>
</feature>
<keyword evidence="2" id="KW-0472">Membrane</keyword>
<evidence type="ECO:0008006" key="5">
    <source>
        <dbReference type="Google" id="ProtNLM"/>
    </source>
</evidence>
<dbReference type="GeneID" id="94298524"/>
<reference evidence="3 4" key="1">
    <citation type="journal article" date="2014" name="PLoS Genet.">
        <title>The Genome of Spironucleus salmonicida Highlights a Fish Pathogen Adapted to Fluctuating Environments.</title>
        <authorList>
            <person name="Xu F."/>
            <person name="Jerlstrom-Hultqvist J."/>
            <person name="Einarsson E."/>
            <person name="Astvaldsson A."/>
            <person name="Svard S.G."/>
            <person name="Andersson J.O."/>
        </authorList>
    </citation>
    <scope>NUCLEOTIDE SEQUENCE [LARGE SCALE GENOMIC DNA]</scope>
    <source>
        <strain evidence="3 4">ATCC 50377</strain>
    </source>
</reference>
<dbReference type="PANTHER" id="PTHR10794:SF63">
    <property type="entry name" value="ALPHA_BETA HYDROLASE 1, ISOFORM A"/>
    <property type="match status" value="1"/>
</dbReference>
<dbReference type="EMBL" id="AUWU02000004">
    <property type="protein sequence ID" value="KAH0574543.1"/>
    <property type="molecule type" value="Genomic_DNA"/>
</dbReference>
<dbReference type="KEGG" id="ssao:94298524"/>
<dbReference type="GO" id="GO:0047372">
    <property type="term" value="F:monoacylglycerol lipase activity"/>
    <property type="evidence" value="ECO:0007669"/>
    <property type="project" value="TreeGrafter"/>
</dbReference>
<evidence type="ECO:0000313" key="3">
    <source>
        <dbReference type="EMBL" id="KAH0574543.1"/>
    </source>
</evidence>
<comment type="similarity">
    <text evidence="1">Belongs to the AB hydrolase superfamily. AB hydrolase 4 family.</text>
</comment>
<organism evidence="3 4">
    <name type="scientific">Spironucleus salmonicida</name>
    <dbReference type="NCBI Taxonomy" id="348837"/>
    <lineage>
        <taxon>Eukaryota</taxon>
        <taxon>Metamonada</taxon>
        <taxon>Diplomonadida</taxon>
        <taxon>Hexamitidae</taxon>
        <taxon>Hexamitinae</taxon>
        <taxon>Spironucleus</taxon>
    </lineage>
</organism>
<gene>
    <name evidence="3" type="ORF">SS50377_24501</name>
</gene>